<accession>A0A0F9J371</accession>
<dbReference type="EMBL" id="LAZR01010959">
    <property type="protein sequence ID" value="KKM64144.1"/>
    <property type="molecule type" value="Genomic_DNA"/>
</dbReference>
<dbReference type="Gene3D" id="1.20.1260.10">
    <property type="match status" value="1"/>
</dbReference>
<reference evidence="2" key="1">
    <citation type="journal article" date="2015" name="Nature">
        <title>Complex archaea that bridge the gap between prokaryotes and eukaryotes.</title>
        <authorList>
            <person name="Spang A."/>
            <person name="Saw J.H."/>
            <person name="Jorgensen S.L."/>
            <person name="Zaremba-Niedzwiedzka K."/>
            <person name="Martijn J."/>
            <person name="Lind A.E."/>
            <person name="van Eijk R."/>
            <person name="Schleper C."/>
            <person name="Guy L."/>
            <person name="Ettema T.J."/>
        </authorList>
    </citation>
    <scope>NUCLEOTIDE SEQUENCE</scope>
</reference>
<dbReference type="NCBIfam" id="TIGR02284">
    <property type="entry name" value="PA2169 family four-helix-bundle protein"/>
    <property type="match status" value="1"/>
</dbReference>
<comment type="caution">
    <text evidence="2">The sequence shown here is derived from an EMBL/GenBank/DDBJ whole genome shotgun (WGS) entry which is preliminary data.</text>
</comment>
<name>A0A0F9J371_9ZZZZ</name>
<evidence type="ECO:0000259" key="1">
    <source>
        <dbReference type="Pfam" id="PF09537"/>
    </source>
</evidence>
<organism evidence="2">
    <name type="scientific">marine sediment metagenome</name>
    <dbReference type="NCBI Taxonomy" id="412755"/>
    <lineage>
        <taxon>unclassified sequences</taxon>
        <taxon>metagenomes</taxon>
        <taxon>ecological metagenomes</taxon>
    </lineage>
</organism>
<sequence length="147" mass="16401">MSDHTDTLQKLHTRLIDSRDGYRESRKQVSNEVAFVGFFDQRIAEREKFHTELHRQLGADGIDVSEEGSVAASAHRGWLKLRDAVTGDAEAVYDEIINGESALVENYDDAIKATAGRPGYEFLTEQRASVQRAIDEAKAEKARHAVA</sequence>
<gene>
    <name evidence="2" type="ORF">LCGC14_1504340</name>
</gene>
<protein>
    <recommendedName>
        <fullName evidence="1">DUF2383 domain-containing protein</fullName>
    </recommendedName>
</protein>
<proteinExistence type="predicted"/>
<evidence type="ECO:0000313" key="2">
    <source>
        <dbReference type="EMBL" id="KKM64144.1"/>
    </source>
</evidence>
<dbReference type="InterPro" id="IPR012347">
    <property type="entry name" value="Ferritin-like"/>
</dbReference>
<dbReference type="AlphaFoldDB" id="A0A0F9J371"/>
<dbReference type="InterPro" id="IPR011971">
    <property type="entry name" value="CHP02284"/>
</dbReference>
<dbReference type="Pfam" id="PF09537">
    <property type="entry name" value="DUF2383"/>
    <property type="match status" value="1"/>
</dbReference>
<feature type="domain" description="DUF2383" evidence="1">
    <location>
        <begin position="5"/>
        <end position="112"/>
    </location>
</feature>
<dbReference type="InterPro" id="IPR019052">
    <property type="entry name" value="DUF2383"/>
</dbReference>